<keyword evidence="6" id="KW-1185">Reference proteome</keyword>
<accession>A0ABZ2V313</accession>
<gene>
    <name evidence="5" type="ORF">AABB29_18945</name>
</gene>
<dbReference type="Proteomes" id="UP001440612">
    <property type="component" value="Chromosome"/>
</dbReference>
<dbReference type="CDD" id="cd06170">
    <property type="entry name" value="LuxR_C_like"/>
    <property type="match status" value="1"/>
</dbReference>
<dbReference type="SUPFAM" id="SSF75516">
    <property type="entry name" value="Pheromone-binding domain of LuxR-like quorum-sensing transcription factors"/>
    <property type="match status" value="1"/>
</dbReference>
<dbReference type="SUPFAM" id="SSF46894">
    <property type="entry name" value="C-terminal effector domain of the bipartite response regulators"/>
    <property type="match status" value="1"/>
</dbReference>
<name>A0ABZ2V313_9RHOB</name>
<keyword evidence="2" id="KW-0238">DNA-binding</keyword>
<dbReference type="PROSITE" id="PS50043">
    <property type="entry name" value="HTH_LUXR_2"/>
    <property type="match status" value="1"/>
</dbReference>
<evidence type="ECO:0000256" key="2">
    <source>
        <dbReference type="ARBA" id="ARBA00023125"/>
    </source>
</evidence>
<evidence type="ECO:0000313" key="5">
    <source>
        <dbReference type="EMBL" id="WZC48886.1"/>
    </source>
</evidence>
<evidence type="ECO:0000256" key="3">
    <source>
        <dbReference type="ARBA" id="ARBA00023163"/>
    </source>
</evidence>
<evidence type="ECO:0000259" key="4">
    <source>
        <dbReference type="PROSITE" id="PS50043"/>
    </source>
</evidence>
<dbReference type="PRINTS" id="PR00038">
    <property type="entry name" value="HTHLUXR"/>
</dbReference>
<dbReference type="Gene3D" id="1.10.10.10">
    <property type="entry name" value="Winged helix-like DNA-binding domain superfamily/Winged helix DNA-binding domain"/>
    <property type="match status" value="1"/>
</dbReference>
<evidence type="ECO:0000313" key="6">
    <source>
        <dbReference type="Proteomes" id="UP001440612"/>
    </source>
</evidence>
<dbReference type="InterPro" id="IPR016032">
    <property type="entry name" value="Sig_transdc_resp-reg_C-effctor"/>
</dbReference>
<dbReference type="Pfam" id="PF00196">
    <property type="entry name" value="GerE"/>
    <property type="match status" value="1"/>
</dbReference>
<dbReference type="InterPro" id="IPR005143">
    <property type="entry name" value="TF_LuxR_autoind-bd_dom"/>
</dbReference>
<feature type="domain" description="HTH luxR-type" evidence="4">
    <location>
        <begin position="178"/>
        <end position="243"/>
    </location>
</feature>
<reference evidence="6" key="1">
    <citation type="submission" date="2024-04" db="EMBL/GenBank/DDBJ databases">
        <title>Phylogenomic analyses of a clade within the roseobacter group suggest taxonomic reassignments of species of the genera Aestuariivita, Citreicella, Loktanella, Nautella, Pelagibaca, Ruegeria, Thalassobius, Thiobacimonas and Tropicibacter, and the proposal o.</title>
        <authorList>
            <person name="Jeon C.O."/>
        </authorList>
    </citation>
    <scope>NUCLEOTIDE SEQUENCE [LARGE SCALE GENOMIC DNA]</scope>
    <source>
        <strain evidence="6">BS5-3</strain>
    </source>
</reference>
<dbReference type="PANTHER" id="PTHR44688:SF16">
    <property type="entry name" value="DNA-BINDING TRANSCRIPTIONAL ACTIVATOR DEVR_DOSR"/>
    <property type="match status" value="1"/>
</dbReference>
<dbReference type="SMART" id="SM00421">
    <property type="entry name" value="HTH_LUXR"/>
    <property type="match status" value="1"/>
</dbReference>
<dbReference type="EMBL" id="CP150951">
    <property type="protein sequence ID" value="WZC48886.1"/>
    <property type="molecule type" value="Genomic_DNA"/>
</dbReference>
<keyword evidence="3" id="KW-0804">Transcription</keyword>
<dbReference type="PANTHER" id="PTHR44688">
    <property type="entry name" value="DNA-BINDING TRANSCRIPTIONAL ACTIVATOR DEVR_DOSR"/>
    <property type="match status" value="1"/>
</dbReference>
<evidence type="ECO:0000256" key="1">
    <source>
        <dbReference type="ARBA" id="ARBA00023015"/>
    </source>
</evidence>
<proteinExistence type="predicted"/>
<dbReference type="InterPro" id="IPR000792">
    <property type="entry name" value="Tscrpt_reg_LuxR_C"/>
</dbReference>
<dbReference type="Pfam" id="PF03472">
    <property type="entry name" value="Autoind_bind"/>
    <property type="match status" value="1"/>
</dbReference>
<organism evidence="5 6">
    <name type="scientific">Yoonia phaeophyticola</name>
    <dbReference type="NCBI Taxonomy" id="3137369"/>
    <lineage>
        <taxon>Bacteria</taxon>
        <taxon>Pseudomonadati</taxon>
        <taxon>Pseudomonadota</taxon>
        <taxon>Alphaproteobacteria</taxon>
        <taxon>Rhodobacterales</taxon>
        <taxon>Paracoccaceae</taxon>
        <taxon>Yoonia</taxon>
    </lineage>
</organism>
<protein>
    <submittedName>
        <fullName evidence="5">LuxR family transcriptional regulator</fullName>
    </submittedName>
</protein>
<dbReference type="Gene3D" id="3.30.450.80">
    <property type="entry name" value="Transcription factor LuxR-like, autoinducer-binding domain"/>
    <property type="match status" value="1"/>
</dbReference>
<dbReference type="InterPro" id="IPR036693">
    <property type="entry name" value="TF_LuxR_autoind-bd_dom_sf"/>
</dbReference>
<sequence>MRNRPDRWEVTALELDSFLQELEQADALEQIQDLIIGLRDAFAIDHVVYHWVSADGEQYGFGTYDPAWAERYAEKDYIRVDPVIIGCFQRFHPVDWKRLDWSSKAARAFRKDAQTYGIGTQGFSIPIRGPNGQLALFTASHTTDDESWAEFTTNHQRDWILIAHYLNQKALELEKGRAPEPIRALSPRETDALTYLGMGYSRGQVADLLSISEHTLRAYIESARFKLGALNTTHAVARATSEGLILIGGAARAANGGWPGRKTDDKVLKIAAS</sequence>
<dbReference type="RefSeq" id="WP_341366999.1">
    <property type="nucleotide sequence ID" value="NZ_CP150951.2"/>
</dbReference>
<keyword evidence="1" id="KW-0805">Transcription regulation</keyword>
<dbReference type="InterPro" id="IPR036388">
    <property type="entry name" value="WH-like_DNA-bd_sf"/>
</dbReference>